<keyword evidence="3" id="KW-1185">Reference proteome</keyword>
<dbReference type="RefSeq" id="WP_380599373.1">
    <property type="nucleotide sequence ID" value="NZ_JBHSDU010000003.1"/>
</dbReference>
<keyword evidence="2" id="KW-0378">Hydrolase</keyword>
<reference evidence="3" key="1">
    <citation type="journal article" date="2019" name="Int. J. Syst. Evol. Microbiol.">
        <title>The Global Catalogue of Microorganisms (GCM) 10K type strain sequencing project: providing services to taxonomists for standard genome sequencing and annotation.</title>
        <authorList>
            <consortium name="The Broad Institute Genomics Platform"/>
            <consortium name="The Broad Institute Genome Sequencing Center for Infectious Disease"/>
            <person name="Wu L."/>
            <person name="Ma J."/>
        </authorList>
    </citation>
    <scope>NUCLEOTIDE SEQUENCE [LARGE SCALE GENOMIC DNA]</scope>
    <source>
        <strain evidence="3">CGMCC 1.10759</strain>
    </source>
</reference>
<feature type="domain" description="Putative restriction endonuclease" evidence="1">
    <location>
        <begin position="17"/>
        <end position="178"/>
    </location>
</feature>
<dbReference type="PANTHER" id="PTHR35400">
    <property type="entry name" value="SLR1083 PROTEIN"/>
    <property type="match status" value="1"/>
</dbReference>
<dbReference type="SUPFAM" id="SSF52980">
    <property type="entry name" value="Restriction endonuclease-like"/>
    <property type="match status" value="1"/>
</dbReference>
<dbReference type="PANTHER" id="PTHR35400:SF1">
    <property type="entry name" value="SLR1083 PROTEIN"/>
    <property type="match status" value="1"/>
</dbReference>
<evidence type="ECO:0000259" key="1">
    <source>
        <dbReference type="Pfam" id="PF05685"/>
    </source>
</evidence>
<dbReference type="Gene3D" id="3.90.1570.10">
    <property type="entry name" value="tt1808, chain A"/>
    <property type="match status" value="1"/>
</dbReference>
<accession>A0ABV8SUP0</accession>
<dbReference type="InterPro" id="IPR008538">
    <property type="entry name" value="Uma2"/>
</dbReference>
<protein>
    <submittedName>
        <fullName evidence="2">Uma2 family endonuclease</fullName>
    </submittedName>
</protein>
<keyword evidence="2" id="KW-0255">Endonuclease</keyword>
<gene>
    <name evidence="2" type="ORF">ACFPN2_19160</name>
</gene>
<dbReference type="GO" id="GO:0004519">
    <property type="term" value="F:endonuclease activity"/>
    <property type="evidence" value="ECO:0007669"/>
    <property type="project" value="UniProtKB-KW"/>
</dbReference>
<name>A0ABV8SUP0_9GAMM</name>
<dbReference type="InterPro" id="IPR012296">
    <property type="entry name" value="Nuclease_put_TT1808"/>
</dbReference>
<sequence>MNAMTDSGVMKHRLTVDEYYRMAEVGLLAPDARVELIDGEIVDMPPMGSRHGGTGDLLIHRFTKAVGDAAIVSSQRTLVLDQYNAPEPDLMLLRPRADFYRRSHPTPEEILLVIEVSDSTWRYDREVKAPLYARHGISDFWIVNLRKKELHCFRDPRGGEFAEVVTITDPDAVPVKSVGEVSVDLTGLFD</sequence>
<dbReference type="Pfam" id="PF05685">
    <property type="entry name" value="Uma2"/>
    <property type="match status" value="1"/>
</dbReference>
<evidence type="ECO:0000313" key="2">
    <source>
        <dbReference type="EMBL" id="MFC4311226.1"/>
    </source>
</evidence>
<keyword evidence="2" id="KW-0540">Nuclease</keyword>
<dbReference type="Proteomes" id="UP001595904">
    <property type="component" value="Unassembled WGS sequence"/>
</dbReference>
<organism evidence="2 3">
    <name type="scientific">Steroidobacter flavus</name>
    <dbReference type="NCBI Taxonomy" id="1842136"/>
    <lineage>
        <taxon>Bacteria</taxon>
        <taxon>Pseudomonadati</taxon>
        <taxon>Pseudomonadota</taxon>
        <taxon>Gammaproteobacteria</taxon>
        <taxon>Steroidobacterales</taxon>
        <taxon>Steroidobacteraceae</taxon>
        <taxon>Steroidobacter</taxon>
    </lineage>
</organism>
<proteinExistence type="predicted"/>
<dbReference type="EMBL" id="JBHSDU010000003">
    <property type="protein sequence ID" value="MFC4311226.1"/>
    <property type="molecule type" value="Genomic_DNA"/>
</dbReference>
<evidence type="ECO:0000313" key="3">
    <source>
        <dbReference type="Proteomes" id="UP001595904"/>
    </source>
</evidence>
<comment type="caution">
    <text evidence="2">The sequence shown here is derived from an EMBL/GenBank/DDBJ whole genome shotgun (WGS) entry which is preliminary data.</text>
</comment>
<dbReference type="CDD" id="cd06260">
    <property type="entry name" value="DUF820-like"/>
    <property type="match status" value="1"/>
</dbReference>
<dbReference type="InterPro" id="IPR011335">
    <property type="entry name" value="Restrct_endonuc-II-like"/>
</dbReference>